<dbReference type="Gene3D" id="3.40.50.150">
    <property type="entry name" value="Vaccinia Virus protein VP39"/>
    <property type="match status" value="1"/>
</dbReference>
<dbReference type="PANTHER" id="PTHR13600">
    <property type="entry name" value="LEUCINE CARBOXYL METHYLTRANSFERASE"/>
    <property type="match status" value="1"/>
</dbReference>
<dbReference type="PANTHER" id="PTHR13600:SF21">
    <property type="entry name" value="LEUCINE CARBOXYL METHYLTRANSFERASE 1"/>
    <property type="match status" value="1"/>
</dbReference>
<evidence type="ECO:0000313" key="3">
    <source>
        <dbReference type="EMBL" id="ESW11634.1"/>
    </source>
</evidence>
<keyword evidence="2" id="KW-0812">Transmembrane</keyword>
<feature type="transmembrane region" description="Helical" evidence="2">
    <location>
        <begin position="50"/>
        <end position="77"/>
    </location>
</feature>
<dbReference type="Proteomes" id="UP000000226">
    <property type="component" value="Chromosome 8"/>
</dbReference>
<keyword evidence="4" id="KW-1185">Reference proteome</keyword>
<gene>
    <name evidence="3" type="ORF">PHAVU_008G046700g</name>
</gene>
<dbReference type="AlphaFoldDB" id="V7B1E3"/>
<keyword evidence="2" id="KW-1133">Transmembrane helix</keyword>
<dbReference type="OMA" id="FACWAVI"/>
<reference evidence="4" key="1">
    <citation type="journal article" date="2014" name="Nat. Genet.">
        <title>A reference genome for common bean and genome-wide analysis of dual domestications.</title>
        <authorList>
            <person name="Schmutz J."/>
            <person name="McClean P.E."/>
            <person name="Mamidi S."/>
            <person name="Wu G.A."/>
            <person name="Cannon S.B."/>
            <person name="Grimwood J."/>
            <person name="Jenkins J."/>
            <person name="Shu S."/>
            <person name="Song Q."/>
            <person name="Chavarro C."/>
            <person name="Torres-Torres M."/>
            <person name="Geffroy V."/>
            <person name="Moghaddam S.M."/>
            <person name="Gao D."/>
            <person name="Abernathy B."/>
            <person name="Barry K."/>
            <person name="Blair M."/>
            <person name="Brick M.A."/>
            <person name="Chovatia M."/>
            <person name="Gepts P."/>
            <person name="Goodstein D.M."/>
            <person name="Gonzales M."/>
            <person name="Hellsten U."/>
            <person name="Hyten D.L."/>
            <person name="Jia G."/>
            <person name="Kelly J.D."/>
            <person name="Kudrna D."/>
            <person name="Lee R."/>
            <person name="Richard M.M."/>
            <person name="Miklas P.N."/>
            <person name="Osorno J.M."/>
            <person name="Rodrigues J."/>
            <person name="Thareau V."/>
            <person name="Urrea C.A."/>
            <person name="Wang M."/>
            <person name="Yu Y."/>
            <person name="Zhang M."/>
            <person name="Wing R.A."/>
            <person name="Cregan P.B."/>
            <person name="Rokhsar D.S."/>
            <person name="Jackson S.A."/>
        </authorList>
    </citation>
    <scope>NUCLEOTIDE SEQUENCE [LARGE SCALE GENOMIC DNA]</scope>
    <source>
        <strain evidence="4">cv. G19833</strain>
    </source>
</reference>
<dbReference type="Gramene" id="ESW11634">
    <property type="protein sequence ID" value="ESW11634"/>
    <property type="gene ID" value="PHAVU_008G046700g"/>
</dbReference>
<accession>V7B1E3</accession>
<dbReference type="InterPro" id="IPR016651">
    <property type="entry name" value="LCMT1"/>
</dbReference>
<proteinExistence type="predicted"/>
<keyword evidence="2" id="KW-0472">Membrane</keyword>
<sequence>MYDSHGNTAAVQATNDDASASKLSCVKKGYMKDDYIPHISVRKPFRRSPFINLSLVVCWCFCIVCDYIGYFACWAVIWKLLYQFVDVEKKSDEDAPVKKQILSLGAGFYTTYFQLQGLFGEFGFVNNNKTRLPSS</sequence>
<evidence type="ECO:0000256" key="2">
    <source>
        <dbReference type="SAM" id="Phobius"/>
    </source>
</evidence>
<name>V7B1E3_PHAVU</name>
<protein>
    <submittedName>
        <fullName evidence="3">Uncharacterized protein</fullName>
    </submittedName>
</protein>
<dbReference type="GO" id="GO:0008168">
    <property type="term" value="F:methyltransferase activity"/>
    <property type="evidence" value="ECO:0007669"/>
    <property type="project" value="InterPro"/>
</dbReference>
<dbReference type="InterPro" id="IPR029063">
    <property type="entry name" value="SAM-dependent_MTases_sf"/>
</dbReference>
<evidence type="ECO:0000313" key="4">
    <source>
        <dbReference type="Proteomes" id="UP000000226"/>
    </source>
</evidence>
<organism evidence="3 4">
    <name type="scientific">Phaseolus vulgaris</name>
    <name type="common">Kidney bean</name>
    <name type="synonym">French bean</name>
    <dbReference type="NCBI Taxonomy" id="3885"/>
    <lineage>
        <taxon>Eukaryota</taxon>
        <taxon>Viridiplantae</taxon>
        <taxon>Streptophyta</taxon>
        <taxon>Embryophyta</taxon>
        <taxon>Tracheophyta</taxon>
        <taxon>Spermatophyta</taxon>
        <taxon>Magnoliopsida</taxon>
        <taxon>eudicotyledons</taxon>
        <taxon>Gunneridae</taxon>
        <taxon>Pentapetalae</taxon>
        <taxon>rosids</taxon>
        <taxon>fabids</taxon>
        <taxon>Fabales</taxon>
        <taxon>Fabaceae</taxon>
        <taxon>Papilionoideae</taxon>
        <taxon>50 kb inversion clade</taxon>
        <taxon>NPAAA clade</taxon>
        <taxon>indigoferoid/millettioid clade</taxon>
        <taxon>Phaseoleae</taxon>
        <taxon>Phaseolus</taxon>
    </lineage>
</organism>
<dbReference type="EMBL" id="CM002295">
    <property type="protein sequence ID" value="ESW11634.1"/>
    <property type="molecule type" value="Genomic_DNA"/>
</dbReference>
<evidence type="ECO:0000256" key="1">
    <source>
        <dbReference type="ARBA" id="ARBA00022691"/>
    </source>
</evidence>
<dbReference type="STRING" id="3885.V7B1E3"/>
<dbReference type="SUPFAM" id="SSF53335">
    <property type="entry name" value="S-adenosyl-L-methionine-dependent methyltransferases"/>
    <property type="match status" value="1"/>
</dbReference>
<dbReference type="OrthoDB" id="203237at2759"/>
<keyword evidence="1" id="KW-0949">S-adenosyl-L-methionine</keyword>
<dbReference type="eggNOG" id="KOG2918">
    <property type="taxonomic scope" value="Eukaryota"/>
</dbReference>